<proteinExistence type="predicted"/>
<sequence length="151" mass="17147">MSAGIGIYFGIEHQHIDILPHSQHVVEAAKADIVCPAVTTKHPDGFLGQVLFERKDLFGNFVFHTGKHAHNLSRNLFYGFSVVLVFDPLDKQLLLRIRKVSRFTGFLHQIPYAVTHACLSNYKSKTKLGIILEQRVSPRRPFAFFVFGIWG</sequence>
<name>A0A645F6Y7_9ZZZZ</name>
<gene>
    <name evidence="1" type="ORF">SDC9_157334</name>
</gene>
<organism evidence="1">
    <name type="scientific">bioreactor metagenome</name>
    <dbReference type="NCBI Taxonomy" id="1076179"/>
    <lineage>
        <taxon>unclassified sequences</taxon>
        <taxon>metagenomes</taxon>
        <taxon>ecological metagenomes</taxon>
    </lineage>
</organism>
<dbReference type="EMBL" id="VSSQ01056182">
    <property type="protein sequence ID" value="MPN10041.1"/>
    <property type="molecule type" value="Genomic_DNA"/>
</dbReference>
<dbReference type="AlphaFoldDB" id="A0A645F6Y7"/>
<evidence type="ECO:0000313" key="1">
    <source>
        <dbReference type="EMBL" id="MPN10041.1"/>
    </source>
</evidence>
<comment type="caution">
    <text evidence="1">The sequence shown here is derived from an EMBL/GenBank/DDBJ whole genome shotgun (WGS) entry which is preliminary data.</text>
</comment>
<accession>A0A645F6Y7</accession>
<reference evidence="1" key="1">
    <citation type="submission" date="2019-08" db="EMBL/GenBank/DDBJ databases">
        <authorList>
            <person name="Kucharzyk K."/>
            <person name="Murdoch R.W."/>
            <person name="Higgins S."/>
            <person name="Loffler F."/>
        </authorList>
    </citation>
    <scope>NUCLEOTIDE SEQUENCE</scope>
</reference>
<protein>
    <submittedName>
        <fullName evidence="1">Uncharacterized protein</fullName>
    </submittedName>
</protein>